<protein>
    <submittedName>
        <fullName evidence="1">Uncharacterized protein</fullName>
    </submittedName>
</protein>
<proteinExistence type="predicted"/>
<dbReference type="AlphaFoldDB" id="A0A4U0NIG9"/>
<dbReference type="Proteomes" id="UP000308697">
    <property type="component" value="Unassembled WGS sequence"/>
</dbReference>
<comment type="caution">
    <text evidence="1">The sequence shown here is derived from an EMBL/GenBank/DDBJ whole genome shotgun (WGS) entry which is preliminary data.</text>
</comment>
<keyword evidence="2" id="KW-1185">Reference proteome</keyword>
<evidence type="ECO:0000313" key="2">
    <source>
        <dbReference type="Proteomes" id="UP000308697"/>
    </source>
</evidence>
<organism evidence="1 2">
    <name type="scientific">Streptomyces piniterrae</name>
    <dbReference type="NCBI Taxonomy" id="2571125"/>
    <lineage>
        <taxon>Bacteria</taxon>
        <taxon>Bacillati</taxon>
        <taxon>Actinomycetota</taxon>
        <taxon>Actinomycetes</taxon>
        <taxon>Kitasatosporales</taxon>
        <taxon>Streptomycetaceae</taxon>
        <taxon>Streptomyces</taxon>
    </lineage>
</organism>
<name>A0A4U0NIG9_9ACTN</name>
<sequence length="802" mass="87033">MTVSWSTALRLAVQLAGPDTTDALIERLGPQLVAAVAERHRVPTAAVEPLTAWEEQGLWRAMTDDVAGFQGRAVASGDPDVARLLYVERHRRSPQLLAVILAAADPADPRWYAAGGLVPAVLEMTADLALEPALHGPFPELVEHAVMQLGPELPLPVVLDACHHLADLAGAAGVGELAKRVEATADELAHPGLAELLHTAAAAPDPSAFLQEQRPAEEWTDPAHAHALLRVRLRERDVQQPAGLGWELILREHDRRPFGGKRTPPENRYMDPLVCIVGWDGCPEELIGECLPDNFWAVLDAGARMPFEELVRVWNAKRGRSDEIVRRGALMGHVDRILTELTPARDVLDALPSHHEPTREAIAAVLAPLGTDPVNWLTFYARMGRTDGTAPELIADAVAVDSPKKRTTTWPRPLDAVFPVTAPRDSRAVFLNVLGCAPEAAQIAVVPHLDARAVQHFLVYGDPSPAVREAIVAAHGVPALASYASSRKLPAATVDYLFDLDEPAVDANLFAHCHIDQKERERLLAGRLRGGGTRTAVPEELLDALDEVNLGHYRHWLMAGLESGDLGVARKIVGRLRLQIPATRLRLLVAVWERGGPDAVREILAMDRLPATLRRQTEKLLDTPDGLDRLRDRLAEQEAPAKLIGHPPQKLAGDQIAIPWPAMIEALRAGSLPDNALRTLTEFPGCPPEILVEALPSITLPEVHHQRRNHHWVTTGLEQGTLTPEEVLTHAAPAQAALSHLDHAVSSLPPADRQALRSQVTALTDRHLGGNVEAWSVCLQLLPTFAGTLTELISTAGAVAQV</sequence>
<dbReference type="EMBL" id="SUMB01000004">
    <property type="protein sequence ID" value="TJZ54071.1"/>
    <property type="molecule type" value="Genomic_DNA"/>
</dbReference>
<dbReference type="OrthoDB" id="3439521at2"/>
<gene>
    <name evidence="1" type="ORF">FCH28_12725</name>
</gene>
<accession>A0A4U0NIG9</accession>
<reference evidence="1 2" key="1">
    <citation type="submission" date="2019-04" db="EMBL/GenBank/DDBJ databases">
        <title>Streptomyces piniterrae sp. nov., a heliquinomycin-producing actinomycete isolated from rhizosphere soil of Pinus yunnanensis.</title>
        <authorList>
            <person name="Zhuang X."/>
            <person name="Zhao J."/>
        </authorList>
    </citation>
    <scope>NUCLEOTIDE SEQUENCE [LARGE SCALE GENOMIC DNA]</scope>
    <source>
        <strain evidence="2">jys28</strain>
    </source>
</reference>
<dbReference type="RefSeq" id="WP_136739997.1">
    <property type="nucleotide sequence ID" value="NZ_SUMB01000004.1"/>
</dbReference>
<evidence type="ECO:0000313" key="1">
    <source>
        <dbReference type="EMBL" id="TJZ54071.1"/>
    </source>
</evidence>